<gene>
    <name evidence="2" type="ORF">FYJ84_05835</name>
</gene>
<dbReference type="GeneID" id="96778433"/>
<evidence type="ECO:0000313" key="2">
    <source>
        <dbReference type="EMBL" id="MSU08503.1"/>
    </source>
</evidence>
<sequence length="443" mass="49183">MPLRESDTVELKREVVPDICKEVIALANTKGGTIYIGIADDGDIIGVHDADAVMLQVNNMVRDAVKPDVTMFVSYDVEDMDGRQVIRIGVQRGTNRPYYLGSKGLKPSGVYVRHGTSTDPATDSAIRQMIKESDGDSYEAMRSLEQELTFTCAEKEFARHGMELGHAQMKTLGMLTQENIFTNAAYLLSDQCTVSIKLATFAGSGRLEFQDRRECSGSLFTQLEKAYAYIDMHNKNRSSFQGLYRIDTRDYPEEALREALLNCCVHRDYAFSASTLVSIFEDRIEFVSVGGLVDGIELEDVLLGLSVCRNPKLAAIFYRLDLIEAYGTGLRKIMQAYDKAERKPQFQVTGNAFKIILPNTSSSAMAGETVCENSAGISMLYSAMDKPETTVMNMLAARGTIVRSEVEQQLGISQASAIRLLKYMSENGLIKRVGRGKSTRYIK</sequence>
<comment type="caution">
    <text evidence="2">The sequence shown here is derived from an EMBL/GenBank/DDBJ whole genome shotgun (WGS) entry which is preliminary data.</text>
</comment>
<dbReference type="Proteomes" id="UP000433181">
    <property type="component" value="Unassembled WGS sequence"/>
</dbReference>
<dbReference type="SUPFAM" id="SSF46785">
    <property type="entry name" value="Winged helix' DNA-binding domain"/>
    <property type="match status" value="1"/>
</dbReference>
<dbReference type="InterPro" id="IPR036390">
    <property type="entry name" value="WH_DNA-bd_sf"/>
</dbReference>
<dbReference type="InterPro" id="IPR007421">
    <property type="entry name" value="Schlafen_AlbA_2_dom"/>
</dbReference>
<dbReference type="InterPro" id="IPR038461">
    <property type="entry name" value="Schlafen_AlbA_2_dom_sf"/>
</dbReference>
<dbReference type="Gene3D" id="3.30.565.60">
    <property type="match status" value="1"/>
</dbReference>
<dbReference type="InterPro" id="IPR036388">
    <property type="entry name" value="WH-like_DNA-bd_sf"/>
</dbReference>
<proteinExistence type="predicted"/>
<keyword evidence="3" id="KW-1185">Reference proteome</keyword>
<dbReference type="AlphaFoldDB" id="A0A6I2UAG2"/>
<evidence type="ECO:0000313" key="3">
    <source>
        <dbReference type="Proteomes" id="UP000433181"/>
    </source>
</evidence>
<feature type="domain" description="Schlafen AlbA-2" evidence="1">
    <location>
        <begin position="5"/>
        <end position="121"/>
    </location>
</feature>
<dbReference type="PANTHER" id="PTHR30595:SF6">
    <property type="entry name" value="SCHLAFEN ALBA-2 DOMAIN-CONTAINING PROTEIN"/>
    <property type="match status" value="1"/>
</dbReference>
<name>A0A6I2UAG2_9FIRM</name>
<protein>
    <submittedName>
        <fullName evidence="2">AAA family ATPase</fullName>
    </submittedName>
</protein>
<dbReference type="Gene3D" id="1.10.10.10">
    <property type="entry name" value="Winged helix-like DNA-binding domain superfamily/Winged helix DNA-binding domain"/>
    <property type="match status" value="1"/>
</dbReference>
<dbReference type="Pfam" id="PF13749">
    <property type="entry name" value="HATPase_c_4"/>
    <property type="match status" value="1"/>
</dbReference>
<dbReference type="Gene3D" id="3.30.950.30">
    <property type="entry name" value="Schlafen, AAA domain"/>
    <property type="match status" value="1"/>
</dbReference>
<dbReference type="Pfam" id="PF04326">
    <property type="entry name" value="SLFN_AlbA_2"/>
    <property type="match status" value="1"/>
</dbReference>
<reference evidence="2 3" key="1">
    <citation type="submission" date="2019-08" db="EMBL/GenBank/DDBJ databases">
        <title>In-depth cultivation of the pig gut microbiome towards novel bacterial diversity and tailored functional studies.</title>
        <authorList>
            <person name="Wylensek D."/>
            <person name="Hitch T.C.A."/>
            <person name="Clavel T."/>
        </authorList>
    </citation>
    <scope>NUCLEOTIDE SEQUENCE [LARGE SCALE GENOMIC DNA]</scope>
    <source>
        <strain evidence="2 3">WCA-693-APC-5D-A</strain>
    </source>
</reference>
<organism evidence="2 3">
    <name type="scientific">Anaerovibrio slackiae</name>
    <dbReference type="NCBI Taxonomy" id="2652309"/>
    <lineage>
        <taxon>Bacteria</taxon>
        <taxon>Bacillati</taxon>
        <taxon>Bacillota</taxon>
        <taxon>Negativicutes</taxon>
        <taxon>Selenomonadales</taxon>
        <taxon>Selenomonadaceae</taxon>
        <taxon>Anaerovibrio</taxon>
    </lineage>
</organism>
<evidence type="ECO:0000259" key="1">
    <source>
        <dbReference type="Pfam" id="PF04326"/>
    </source>
</evidence>
<dbReference type="RefSeq" id="WP_154406664.1">
    <property type="nucleotide sequence ID" value="NZ_VUNR01000008.1"/>
</dbReference>
<dbReference type="InterPro" id="IPR038475">
    <property type="entry name" value="RecG_C_sf"/>
</dbReference>
<accession>A0A6I2UAG2</accession>
<dbReference type="EMBL" id="VUNR01000008">
    <property type="protein sequence ID" value="MSU08503.1"/>
    <property type="molecule type" value="Genomic_DNA"/>
</dbReference>
<dbReference type="PANTHER" id="PTHR30595">
    <property type="entry name" value="GLPR-RELATED TRANSCRIPTIONAL REPRESSOR"/>
    <property type="match status" value="1"/>
</dbReference>